<dbReference type="HOGENOM" id="CLU_1768740_0_0_1"/>
<keyword evidence="2" id="KW-1185">Reference proteome</keyword>
<name>S8ASH3_PENO1</name>
<accession>S8ASH3</accession>
<sequence>MRLCKFLDSVNAGSLPVNAWAPVRLILEVDTGVDLFLLGAEAAGSNRIDFLTLVTDGMDMDCSMNFEVENPNKTPIPSVVFDWTSQVCLKSGEDEWFGGSEAANENCHPRFNGAITSVGSTKSTSNIENVLRAANCLPDRALVYGRW</sequence>
<evidence type="ECO:0000313" key="2">
    <source>
        <dbReference type="Proteomes" id="UP000019376"/>
    </source>
</evidence>
<gene>
    <name evidence="1" type="ORF">PDE_03969</name>
</gene>
<dbReference type="EMBL" id="KB644411">
    <property type="protein sequence ID" value="EPS29023.1"/>
    <property type="molecule type" value="Genomic_DNA"/>
</dbReference>
<protein>
    <submittedName>
        <fullName evidence="1">Uncharacterized protein</fullName>
    </submittedName>
</protein>
<organism evidence="1 2">
    <name type="scientific">Penicillium oxalicum (strain 114-2 / CGMCC 5302)</name>
    <name type="common">Penicillium decumbens</name>
    <dbReference type="NCBI Taxonomy" id="933388"/>
    <lineage>
        <taxon>Eukaryota</taxon>
        <taxon>Fungi</taxon>
        <taxon>Dikarya</taxon>
        <taxon>Ascomycota</taxon>
        <taxon>Pezizomycotina</taxon>
        <taxon>Eurotiomycetes</taxon>
        <taxon>Eurotiomycetidae</taxon>
        <taxon>Eurotiales</taxon>
        <taxon>Aspergillaceae</taxon>
        <taxon>Penicillium</taxon>
    </lineage>
</organism>
<dbReference type="Proteomes" id="UP000019376">
    <property type="component" value="Unassembled WGS sequence"/>
</dbReference>
<evidence type="ECO:0000313" key="1">
    <source>
        <dbReference type="EMBL" id="EPS29023.1"/>
    </source>
</evidence>
<proteinExistence type="predicted"/>
<dbReference type="AlphaFoldDB" id="S8ASH3"/>
<reference evidence="1 2" key="1">
    <citation type="journal article" date="2013" name="PLoS ONE">
        <title>Genomic and secretomic analyses reveal unique features of the lignocellulolytic enzyme system of Penicillium decumbens.</title>
        <authorList>
            <person name="Liu G."/>
            <person name="Zhang L."/>
            <person name="Wei X."/>
            <person name="Zou G."/>
            <person name="Qin Y."/>
            <person name="Ma L."/>
            <person name="Li J."/>
            <person name="Zheng H."/>
            <person name="Wang S."/>
            <person name="Wang C."/>
            <person name="Xun L."/>
            <person name="Zhao G.-P."/>
            <person name="Zhou Z."/>
            <person name="Qu Y."/>
        </authorList>
    </citation>
    <scope>NUCLEOTIDE SEQUENCE [LARGE SCALE GENOMIC DNA]</scope>
    <source>
        <strain evidence="2">114-2 / CGMCC 5302</strain>
    </source>
</reference>